<evidence type="ECO:0000313" key="2">
    <source>
        <dbReference type="Proteomes" id="UP000824533"/>
    </source>
</evidence>
<dbReference type="EMBL" id="CM034404">
    <property type="protein sequence ID" value="KAJ0173918.1"/>
    <property type="molecule type" value="Genomic_DNA"/>
</dbReference>
<name>A0ACC1CQM5_9NEOP</name>
<organism evidence="1 2">
    <name type="scientific">Dendrolimus kikuchii</name>
    <dbReference type="NCBI Taxonomy" id="765133"/>
    <lineage>
        <taxon>Eukaryota</taxon>
        <taxon>Metazoa</taxon>
        <taxon>Ecdysozoa</taxon>
        <taxon>Arthropoda</taxon>
        <taxon>Hexapoda</taxon>
        <taxon>Insecta</taxon>
        <taxon>Pterygota</taxon>
        <taxon>Neoptera</taxon>
        <taxon>Endopterygota</taxon>
        <taxon>Lepidoptera</taxon>
        <taxon>Glossata</taxon>
        <taxon>Ditrysia</taxon>
        <taxon>Bombycoidea</taxon>
        <taxon>Lasiocampidae</taxon>
        <taxon>Dendrolimus</taxon>
    </lineage>
</organism>
<comment type="caution">
    <text evidence="1">The sequence shown here is derived from an EMBL/GenBank/DDBJ whole genome shotgun (WGS) entry which is preliminary data.</text>
</comment>
<proteinExistence type="predicted"/>
<gene>
    <name evidence="1" type="ORF">K1T71_010064</name>
</gene>
<accession>A0ACC1CQM5</accession>
<dbReference type="Proteomes" id="UP000824533">
    <property type="component" value="Linkage Group LG18"/>
</dbReference>
<protein>
    <submittedName>
        <fullName evidence="1">Uncharacterized protein</fullName>
    </submittedName>
</protein>
<evidence type="ECO:0000313" key="1">
    <source>
        <dbReference type="EMBL" id="KAJ0173918.1"/>
    </source>
</evidence>
<reference evidence="1 2" key="1">
    <citation type="journal article" date="2021" name="Front. Genet.">
        <title>Chromosome-Level Genome Assembly Reveals Significant Gene Expansion in the Toll and IMD Signaling Pathways of Dendrolimus kikuchii.</title>
        <authorList>
            <person name="Zhou J."/>
            <person name="Wu P."/>
            <person name="Xiong Z."/>
            <person name="Liu N."/>
            <person name="Zhao N."/>
            <person name="Ji M."/>
            <person name="Qiu Y."/>
            <person name="Yang B."/>
        </authorList>
    </citation>
    <scope>NUCLEOTIDE SEQUENCE [LARGE SCALE GENOMIC DNA]</scope>
    <source>
        <strain evidence="1">Ann1</strain>
    </source>
</reference>
<keyword evidence="2" id="KW-1185">Reference proteome</keyword>
<sequence length="444" mass="50414">MFGDAITWKNVQIAVGPNTPDSPYSSESQVVNQDDIEKIYKGAQNAMKHATPEEKLKFHEAFETANNQDHEDAHLNATQLLQKYNYPVEEHVIRTPDGYNLTLIRIPQQTHTRDVQKRPVAFLMHDLLGSADDWLLMGPGKSLAYLLSDAGYDVWLGNARGNHYSRHHVSKHPALKEFWQFSNDEIALHDLPAMIDHALETTHQEKLHYVGHGQGVTVLLALAATEPEYNEKIATLHALAPMAYMSNVRSPLLKISAPTSHLHEQFRHHFGHGKFDPTPETMDTVGGSLCENQIGCKNVCSNLNFVMAGMNIDGPQPENLPVIMAHLPAGTSTRTIKHFGQAVASHEFRKYDYGYENNKKVYGTPEPPKYEMNKVQMPTYVYHSEEDWLAHPKDVKRLVSELPNMKKTYQVPEEHFSHMDFQFSKKAPEVVYKQLIDNMLESTE</sequence>